<organism evidence="2 4">
    <name type="scientific">Sporisorium scitamineum</name>
    <dbReference type="NCBI Taxonomy" id="49012"/>
    <lineage>
        <taxon>Eukaryota</taxon>
        <taxon>Fungi</taxon>
        <taxon>Dikarya</taxon>
        <taxon>Basidiomycota</taxon>
        <taxon>Ustilaginomycotina</taxon>
        <taxon>Ustilaginomycetes</taxon>
        <taxon>Ustilaginales</taxon>
        <taxon>Ustilaginaceae</taxon>
        <taxon>Sporisorium</taxon>
    </lineage>
</organism>
<feature type="region of interest" description="Disordered" evidence="1">
    <location>
        <begin position="171"/>
        <end position="190"/>
    </location>
</feature>
<dbReference type="OrthoDB" id="2554199at2759"/>
<feature type="region of interest" description="Disordered" evidence="1">
    <location>
        <begin position="199"/>
        <end position="225"/>
    </location>
</feature>
<reference evidence="3" key="2">
    <citation type="submission" date="2014-06" db="EMBL/GenBank/DDBJ databases">
        <authorList>
            <person name="Ju J."/>
            <person name="Zhang J."/>
        </authorList>
    </citation>
    <scope>NUCLEOTIDE SEQUENCE</scope>
    <source>
        <strain evidence="3">SscI8</strain>
    </source>
</reference>
<accession>A0A0F7S2R5</accession>
<evidence type="ECO:0000313" key="2">
    <source>
        <dbReference type="EMBL" id="CDS01599.1"/>
    </source>
</evidence>
<proteinExistence type="predicted"/>
<keyword evidence="4" id="KW-1185">Reference proteome</keyword>
<reference evidence="2" key="3">
    <citation type="submission" date="2014-06" db="EMBL/GenBank/DDBJ databases">
        <authorList>
            <person name="Berkman J.Paul."/>
        </authorList>
    </citation>
    <scope>NUCLEOTIDE SEQUENCE [LARGE SCALE GENOMIC DNA]</scope>
</reference>
<reference evidence="4" key="1">
    <citation type="submission" date="2014-06" db="EMBL/GenBank/DDBJ databases">
        <authorList>
            <person name="Berkman P.J."/>
        </authorList>
    </citation>
    <scope>NUCLEOTIDE SEQUENCE [LARGE SCALE GENOMIC DNA]</scope>
</reference>
<evidence type="ECO:0000256" key="1">
    <source>
        <dbReference type="SAM" id="MobiDB-lite"/>
    </source>
</evidence>
<evidence type="ECO:0000313" key="4">
    <source>
        <dbReference type="Proteomes" id="UP000242770"/>
    </source>
</evidence>
<feature type="compositionally biased region" description="Polar residues" evidence="1">
    <location>
        <begin position="172"/>
        <end position="188"/>
    </location>
</feature>
<evidence type="ECO:0000313" key="3">
    <source>
        <dbReference type="EMBL" id="CDU24819.1"/>
    </source>
</evidence>
<dbReference type="EMBL" id="CCFA01004191">
    <property type="protein sequence ID" value="CDS01599.1"/>
    <property type="molecule type" value="Genomic_DNA"/>
</dbReference>
<dbReference type="Proteomes" id="UP000242770">
    <property type="component" value="Unassembled WGS sequence"/>
</dbReference>
<gene>
    <name evidence="2" type="primary">SSCI70170.1</name>
    <name evidence="3" type="ORF">SPSC_04652</name>
</gene>
<feature type="region of interest" description="Disordered" evidence="1">
    <location>
        <begin position="121"/>
        <end position="144"/>
    </location>
</feature>
<dbReference type="EMBL" id="LK056681">
    <property type="protein sequence ID" value="CDU24819.1"/>
    <property type="molecule type" value="Genomic_DNA"/>
</dbReference>
<dbReference type="AlphaFoldDB" id="A0A0F7S2R5"/>
<protein>
    <submittedName>
        <fullName evidence="2">Uncharacterized protein</fullName>
    </submittedName>
</protein>
<feature type="compositionally biased region" description="Polar residues" evidence="1">
    <location>
        <begin position="200"/>
        <end position="214"/>
    </location>
</feature>
<name>A0A0F7S2R5_9BASI</name>
<sequence length="303" mass="31958">MAASRRAQIQSLCGARTGPLIDRVESYLAAVDIWSRRGNQKAVKNAGTGVVAICCYLAAESLEAQVPDRSSAIRASGLPPAQFAAAERDFRAAVQSVSSTSSQALSGPSDGINSAFAASLNATPTKRPIRSSTPKTPTSASNSKGALLAKAQAVQAGSLFDKTMRALASDVTPKSTNKGRTVQPSVSVSAHPAESIVGNAAQSNSQKGNGTANGDDSIDLAPGRNKRRRMGKVVFGLAIHSSLNRLDDQQEADDERRRRTRILHIQSTIEKVRSSNPTWRYLDAPRDFLVAISPSQSTGGTES</sequence>